<dbReference type="Gene3D" id="1.10.10.10">
    <property type="entry name" value="Winged helix-like DNA-binding domain superfamily/Winged helix DNA-binding domain"/>
    <property type="match status" value="1"/>
</dbReference>
<proteinExistence type="predicted"/>
<dbReference type="GO" id="GO:0006355">
    <property type="term" value="P:regulation of DNA-templated transcription"/>
    <property type="evidence" value="ECO:0007669"/>
    <property type="project" value="InterPro"/>
</dbReference>
<feature type="domain" description="HTH crp-type" evidence="2">
    <location>
        <begin position="45"/>
        <end position="115"/>
    </location>
</feature>
<protein>
    <recommendedName>
        <fullName evidence="2">HTH crp-type domain-containing protein</fullName>
    </recommendedName>
</protein>
<evidence type="ECO:0000256" key="1">
    <source>
        <dbReference type="SAM" id="MobiDB-lite"/>
    </source>
</evidence>
<feature type="compositionally biased region" description="Basic and acidic residues" evidence="1">
    <location>
        <begin position="125"/>
        <end position="147"/>
    </location>
</feature>
<dbReference type="InterPro" id="IPR036388">
    <property type="entry name" value="WH-like_DNA-bd_sf"/>
</dbReference>
<gene>
    <name evidence="3" type="ORF">AVDCRST_MAG66-4825</name>
</gene>
<feature type="region of interest" description="Disordered" evidence="1">
    <location>
        <begin position="124"/>
        <end position="147"/>
    </location>
</feature>
<reference evidence="3" key="1">
    <citation type="submission" date="2020-02" db="EMBL/GenBank/DDBJ databases">
        <authorList>
            <person name="Meier V. D."/>
        </authorList>
    </citation>
    <scope>NUCLEOTIDE SEQUENCE</scope>
    <source>
        <strain evidence="3">AVDCRST_MAG66</strain>
    </source>
</reference>
<dbReference type="AlphaFoldDB" id="A0A6J4QWW7"/>
<dbReference type="Pfam" id="PF13545">
    <property type="entry name" value="HTH_Crp_2"/>
    <property type="match status" value="1"/>
</dbReference>
<dbReference type="SUPFAM" id="SSF46785">
    <property type="entry name" value="Winged helix' DNA-binding domain"/>
    <property type="match status" value="1"/>
</dbReference>
<dbReference type="GO" id="GO:0003677">
    <property type="term" value="F:DNA binding"/>
    <property type="evidence" value="ECO:0007669"/>
    <property type="project" value="InterPro"/>
</dbReference>
<name>A0A6J4QWW7_9PSEU</name>
<evidence type="ECO:0000259" key="2">
    <source>
        <dbReference type="PROSITE" id="PS51063"/>
    </source>
</evidence>
<accession>A0A6J4QWW7</accession>
<dbReference type="PROSITE" id="PS51063">
    <property type="entry name" value="HTH_CRP_2"/>
    <property type="match status" value="1"/>
</dbReference>
<dbReference type="SMART" id="SM00419">
    <property type="entry name" value="HTH_CRP"/>
    <property type="match status" value="1"/>
</dbReference>
<organism evidence="3">
    <name type="scientific">uncultured Pseudonocardia sp</name>
    <dbReference type="NCBI Taxonomy" id="211455"/>
    <lineage>
        <taxon>Bacteria</taxon>
        <taxon>Bacillati</taxon>
        <taxon>Actinomycetota</taxon>
        <taxon>Actinomycetes</taxon>
        <taxon>Pseudonocardiales</taxon>
        <taxon>Pseudonocardiaceae</taxon>
        <taxon>Pseudonocardia</taxon>
        <taxon>environmental samples</taxon>
    </lineage>
</organism>
<dbReference type="EMBL" id="CADCUS010000648">
    <property type="protein sequence ID" value="CAA9450235.1"/>
    <property type="molecule type" value="Genomic_DNA"/>
</dbReference>
<evidence type="ECO:0000313" key="3">
    <source>
        <dbReference type="EMBL" id="CAA9450235.1"/>
    </source>
</evidence>
<sequence length="147" mass="15880">MVYEQYGDKRSCSWPRSPTTAVASAGRSWRCCGELEERLADLVGKSVVERTAHTLLVLVGPGPPDVEPAPVRLTHEQLAGLVGATRERTTTALGELAERRLVSLHRGRVRVRDRIGLVAVADGGARTDRGGDRAARSADHDGEFPQS</sequence>
<dbReference type="InterPro" id="IPR012318">
    <property type="entry name" value="HTH_CRP"/>
</dbReference>
<dbReference type="InterPro" id="IPR036390">
    <property type="entry name" value="WH_DNA-bd_sf"/>
</dbReference>